<evidence type="ECO:0008006" key="3">
    <source>
        <dbReference type="Google" id="ProtNLM"/>
    </source>
</evidence>
<organism evidence="1 2">
    <name type="scientific">Acetobacter suratthaniensis</name>
    <dbReference type="NCBI Taxonomy" id="1502841"/>
    <lineage>
        <taxon>Bacteria</taxon>
        <taxon>Pseudomonadati</taxon>
        <taxon>Pseudomonadota</taxon>
        <taxon>Alphaproteobacteria</taxon>
        <taxon>Acetobacterales</taxon>
        <taxon>Acetobacteraceae</taxon>
        <taxon>Acetobacter</taxon>
    </lineage>
</organism>
<gene>
    <name evidence="1" type="ORF">J2D75_06970</name>
</gene>
<sequence length="450" mass="47680">MKKHLLLMAGGAAILGSVGWFATRHAEHVMLETSIDHFRQALGPDASFTFATAKPGILGRSVNFTNLTLRQGPETITADRAELERPGQSDGDITQIGRLSFHGFQLTDPAISLQMDQLDIEDLTLPIHADAPGDTAQTLGIGHAHAVRLRAFVSPVQTDLAASDATLDNFGDGLASRLETRDLALNTDSPPDAGPGGGQRHLHAQAVSVDGMDLSGFYTSLATGAPYLPRPGGHDINITNLDIATTAPLMRAGRVLAHTNRTDSTEQDVISIRGLELWPDAPNLGWLPTLGYSHFAGGLVLNETRDLQTNTLHVEELALDAPDMGRLHMNGTFARAGSAPLLSAPRPDMPVIALDLTYLDHGMVPRALQAIGQARGMSPAMLLNTLATQQPGTPEGRAIVGFLAHPGVKPLHLVLQPPQPQPLVAVLAGLATLGAIPQVNQQLGLHVKTP</sequence>
<dbReference type="RefSeq" id="WP_207854055.1">
    <property type="nucleotide sequence ID" value="NZ_JAFVMG010000005.1"/>
</dbReference>
<evidence type="ECO:0000313" key="1">
    <source>
        <dbReference type="EMBL" id="MBO1328217.1"/>
    </source>
</evidence>
<dbReference type="EMBL" id="JAFVMG010000005">
    <property type="protein sequence ID" value="MBO1328217.1"/>
    <property type="molecule type" value="Genomic_DNA"/>
</dbReference>
<proteinExistence type="predicted"/>
<evidence type="ECO:0000313" key="2">
    <source>
        <dbReference type="Proteomes" id="UP000664399"/>
    </source>
</evidence>
<reference evidence="1 2" key="1">
    <citation type="submission" date="2021-03" db="EMBL/GenBank/DDBJ databases">
        <title>The complete genome sequence of Acetobacter suratthaniensis TBRC 1719.</title>
        <authorList>
            <person name="Charoenyingcharoen P."/>
            <person name="Yukphan P."/>
        </authorList>
    </citation>
    <scope>NUCLEOTIDE SEQUENCE [LARGE SCALE GENOMIC DNA]</scope>
    <source>
        <strain evidence="1 2">TBRC 1719</strain>
    </source>
</reference>
<protein>
    <recommendedName>
        <fullName evidence="3">DUF945 domain-containing protein</fullName>
    </recommendedName>
</protein>
<accession>A0ABS3LLH0</accession>
<name>A0ABS3LLH0_9PROT</name>
<dbReference type="Proteomes" id="UP000664399">
    <property type="component" value="Unassembled WGS sequence"/>
</dbReference>
<keyword evidence="2" id="KW-1185">Reference proteome</keyword>
<comment type="caution">
    <text evidence="1">The sequence shown here is derived from an EMBL/GenBank/DDBJ whole genome shotgun (WGS) entry which is preliminary data.</text>
</comment>